<dbReference type="InterPro" id="IPR013249">
    <property type="entry name" value="RNA_pol_sigma70_r4_t2"/>
</dbReference>
<evidence type="ECO:0000313" key="8">
    <source>
        <dbReference type="Proteomes" id="UP000306980"/>
    </source>
</evidence>
<gene>
    <name evidence="7" type="ORF">FFL34_13210</name>
</gene>
<feature type="domain" description="RNA polymerase sigma factor 70 region 4 type 2" evidence="6">
    <location>
        <begin position="112"/>
        <end position="164"/>
    </location>
</feature>
<feature type="domain" description="RNA polymerase sigma-70 region 2" evidence="5">
    <location>
        <begin position="22"/>
        <end position="89"/>
    </location>
</feature>
<dbReference type="Gene3D" id="1.10.1740.10">
    <property type="match status" value="1"/>
</dbReference>
<dbReference type="GO" id="GO:0016987">
    <property type="term" value="F:sigma factor activity"/>
    <property type="evidence" value="ECO:0007669"/>
    <property type="project" value="UniProtKB-KW"/>
</dbReference>
<organism evidence="7 8">
    <name type="scientific">Lentibacillus cibarius</name>
    <dbReference type="NCBI Taxonomy" id="2583219"/>
    <lineage>
        <taxon>Bacteria</taxon>
        <taxon>Bacillati</taxon>
        <taxon>Bacillota</taxon>
        <taxon>Bacilli</taxon>
        <taxon>Bacillales</taxon>
        <taxon>Bacillaceae</taxon>
        <taxon>Lentibacillus</taxon>
    </lineage>
</organism>
<dbReference type="SUPFAM" id="SSF88659">
    <property type="entry name" value="Sigma3 and sigma4 domains of RNA polymerase sigma factors"/>
    <property type="match status" value="1"/>
</dbReference>
<dbReference type="InterPro" id="IPR013324">
    <property type="entry name" value="RNA_pol_sigma_r3/r4-like"/>
</dbReference>
<dbReference type="AlphaFoldDB" id="A0A5S3QMP6"/>
<name>A0A5S3QMP6_9BACI</name>
<dbReference type="InterPro" id="IPR036388">
    <property type="entry name" value="WH-like_DNA-bd_sf"/>
</dbReference>
<dbReference type="OrthoDB" id="9782703at2"/>
<keyword evidence="4" id="KW-0804">Transcription</keyword>
<comment type="caution">
    <text evidence="7">The sequence shown here is derived from an EMBL/GenBank/DDBJ whole genome shotgun (WGS) entry which is preliminary data.</text>
</comment>
<dbReference type="InterPro" id="IPR014284">
    <property type="entry name" value="RNA_pol_sigma-70_dom"/>
</dbReference>
<evidence type="ECO:0000256" key="3">
    <source>
        <dbReference type="ARBA" id="ARBA00023082"/>
    </source>
</evidence>
<evidence type="ECO:0000256" key="4">
    <source>
        <dbReference type="ARBA" id="ARBA00023163"/>
    </source>
</evidence>
<evidence type="ECO:0000256" key="1">
    <source>
        <dbReference type="ARBA" id="ARBA00010641"/>
    </source>
</evidence>
<dbReference type="Pfam" id="PF08281">
    <property type="entry name" value="Sigma70_r4_2"/>
    <property type="match status" value="1"/>
</dbReference>
<evidence type="ECO:0000259" key="6">
    <source>
        <dbReference type="Pfam" id="PF08281"/>
    </source>
</evidence>
<dbReference type="Proteomes" id="UP000306980">
    <property type="component" value="Unassembled WGS sequence"/>
</dbReference>
<comment type="similarity">
    <text evidence="1">Belongs to the sigma-70 factor family. ECF subfamily.</text>
</comment>
<dbReference type="InterPro" id="IPR039425">
    <property type="entry name" value="RNA_pol_sigma-70-like"/>
</dbReference>
<dbReference type="PANTHER" id="PTHR43133:SF51">
    <property type="entry name" value="RNA POLYMERASE SIGMA FACTOR"/>
    <property type="match status" value="1"/>
</dbReference>
<protein>
    <submittedName>
        <fullName evidence="7">Sigma-70 family RNA polymerase sigma factor</fullName>
    </submittedName>
</protein>
<keyword evidence="2" id="KW-0805">Transcription regulation</keyword>
<dbReference type="EMBL" id="VCIA01000001">
    <property type="protein sequence ID" value="TMN22938.1"/>
    <property type="molecule type" value="Genomic_DNA"/>
</dbReference>
<dbReference type="SUPFAM" id="SSF88946">
    <property type="entry name" value="Sigma2 domain of RNA polymerase sigma factors"/>
    <property type="match status" value="1"/>
</dbReference>
<accession>A0A5S3QMP6</accession>
<dbReference type="GO" id="GO:0003677">
    <property type="term" value="F:DNA binding"/>
    <property type="evidence" value="ECO:0007669"/>
    <property type="project" value="InterPro"/>
</dbReference>
<dbReference type="GO" id="GO:0006352">
    <property type="term" value="P:DNA-templated transcription initiation"/>
    <property type="evidence" value="ECO:0007669"/>
    <property type="project" value="InterPro"/>
</dbReference>
<dbReference type="InterPro" id="IPR007627">
    <property type="entry name" value="RNA_pol_sigma70_r2"/>
</dbReference>
<proteinExistence type="inferred from homology"/>
<keyword evidence="3" id="KW-0731">Sigma factor</keyword>
<dbReference type="NCBIfam" id="TIGR02937">
    <property type="entry name" value="sigma70-ECF"/>
    <property type="match status" value="1"/>
</dbReference>
<evidence type="ECO:0000256" key="2">
    <source>
        <dbReference type="ARBA" id="ARBA00023015"/>
    </source>
</evidence>
<evidence type="ECO:0000259" key="5">
    <source>
        <dbReference type="Pfam" id="PF04542"/>
    </source>
</evidence>
<reference evidence="7 8" key="1">
    <citation type="submission" date="2019-05" db="EMBL/GenBank/DDBJ databases">
        <title>Genomic analysis of Lentibacillus sp. NKC220-2.</title>
        <authorList>
            <person name="Oh Y.J."/>
        </authorList>
    </citation>
    <scope>NUCLEOTIDE SEQUENCE [LARGE SCALE GENOMIC DNA]</scope>
    <source>
        <strain evidence="7 8">NKC220-2</strain>
    </source>
</reference>
<evidence type="ECO:0000313" key="7">
    <source>
        <dbReference type="EMBL" id="TMN22938.1"/>
    </source>
</evidence>
<dbReference type="InterPro" id="IPR013325">
    <property type="entry name" value="RNA_pol_sigma_r2"/>
</dbReference>
<dbReference type="PANTHER" id="PTHR43133">
    <property type="entry name" value="RNA POLYMERASE ECF-TYPE SIGMA FACTO"/>
    <property type="match status" value="1"/>
</dbReference>
<dbReference type="Gene3D" id="1.10.10.10">
    <property type="entry name" value="Winged helix-like DNA-binding domain superfamily/Winged helix DNA-binding domain"/>
    <property type="match status" value="1"/>
</dbReference>
<dbReference type="CDD" id="cd06171">
    <property type="entry name" value="Sigma70_r4"/>
    <property type="match status" value="1"/>
</dbReference>
<sequence length="175" mass="20558">MSHIRKLVKKAQRGDGNAFLTLFQRYENDIYRVAFMYMKNKDDALDVIQETAYRSFKKISTLKNPAVFKSWLIKIAINCATDLLRRKKKIIYLNHDYENLLDSNNEDIPLSLSLDDLIGTLNESEKSIILWKYYYGYTLKEIAKIEGSPLGTVKSVLYRSLAKLRKQVRRDDMYE</sequence>
<dbReference type="Pfam" id="PF04542">
    <property type="entry name" value="Sigma70_r2"/>
    <property type="match status" value="1"/>
</dbReference>